<gene>
    <name evidence="1" type="ORF">TEA_024599</name>
</gene>
<dbReference type="STRING" id="542762.A0A4S4E3X2"/>
<dbReference type="EMBL" id="SDRB02007803">
    <property type="protein sequence ID" value="THG10631.1"/>
    <property type="molecule type" value="Genomic_DNA"/>
</dbReference>
<accession>A0A4S4E3X2</accession>
<dbReference type="InterPro" id="IPR036514">
    <property type="entry name" value="SGNH_hydro_sf"/>
</dbReference>
<dbReference type="PANTHER" id="PTHR45642:SF95">
    <property type="entry name" value="GDSL-LIKE LIPASE_ACYLHYDROLASE FAMILY PROTEIN, EXPRESSED"/>
    <property type="match status" value="1"/>
</dbReference>
<proteinExistence type="predicted"/>
<name>A0A4S4E3X2_CAMSN</name>
<sequence>MICRSSEAVVNLPKNVTVPAVIAFGDSIVDQGNNNVIETIIKCNFPPYGKDFVGGPTGRFCNGKTPADLIGFSVADKGCCGTGNLEVSILCNKLTDPCPNDSVYVFWDSYHPTERCYRVLVNQILQSSLNKFF</sequence>
<evidence type="ECO:0000313" key="2">
    <source>
        <dbReference type="Proteomes" id="UP000306102"/>
    </source>
</evidence>
<dbReference type="PANTHER" id="PTHR45642">
    <property type="entry name" value="GDSL ESTERASE/LIPASE EXL3"/>
    <property type="match status" value="1"/>
</dbReference>
<evidence type="ECO:0000313" key="1">
    <source>
        <dbReference type="EMBL" id="THG10631.1"/>
    </source>
</evidence>
<dbReference type="Proteomes" id="UP000306102">
    <property type="component" value="Unassembled WGS sequence"/>
</dbReference>
<reference evidence="1 2" key="1">
    <citation type="journal article" date="2018" name="Proc. Natl. Acad. Sci. U.S.A.">
        <title>Draft genome sequence of Camellia sinensis var. sinensis provides insights into the evolution of the tea genome and tea quality.</title>
        <authorList>
            <person name="Wei C."/>
            <person name="Yang H."/>
            <person name="Wang S."/>
            <person name="Zhao J."/>
            <person name="Liu C."/>
            <person name="Gao L."/>
            <person name="Xia E."/>
            <person name="Lu Y."/>
            <person name="Tai Y."/>
            <person name="She G."/>
            <person name="Sun J."/>
            <person name="Cao H."/>
            <person name="Tong W."/>
            <person name="Gao Q."/>
            <person name="Li Y."/>
            <person name="Deng W."/>
            <person name="Jiang X."/>
            <person name="Wang W."/>
            <person name="Chen Q."/>
            <person name="Zhang S."/>
            <person name="Li H."/>
            <person name="Wu J."/>
            <person name="Wang P."/>
            <person name="Li P."/>
            <person name="Shi C."/>
            <person name="Zheng F."/>
            <person name="Jian J."/>
            <person name="Huang B."/>
            <person name="Shan D."/>
            <person name="Shi M."/>
            <person name="Fang C."/>
            <person name="Yue Y."/>
            <person name="Li F."/>
            <person name="Li D."/>
            <person name="Wei S."/>
            <person name="Han B."/>
            <person name="Jiang C."/>
            <person name="Yin Y."/>
            <person name="Xia T."/>
            <person name="Zhang Z."/>
            <person name="Bennetzen J.L."/>
            <person name="Zhao S."/>
            <person name="Wan X."/>
        </authorList>
    </citation>
    <scope>NUCLEOTIDE SEQUENCE [LARGE SCALE GENOMIC DNA]</scope>
    <source>
        <strain evidence="2">cv. Shuchazao</strain>
        <tissue evidence="1">Leaf</tissue>
    </source>
</reference>
<comment type="caution">
    <text evidence="1">The sequence shown here is derived from an EMBL/GenBank/DDBJ whole genome shotgun (WGS) entry which is preliminary data.</text>
</comment>
<evidence type="ECO:0008006" key="3">
    <source>
        <dbReference type="Google" id="ProtNLM"/>
    </source>
</evidence>
<keyword evidence="2" id="KW-1185">Reference proteome</keyword>
<dbReference type="InterPro" id="IPR050592">
    <property type="entry name" value="GDSL_lipolytic_enzyme"/>
</dbReference>
<dbReference type="AlphaFoldDB" id="A0A4S4E3X2"/>
<dbReference type="Gene3D" id="3.40.50.1110">
    <property type="entry name" value="SGNH hydrolase"/>
    <property type="match status" value="2"/>
</dbReference>
<organism evidence="1 2">
    <name type="scientific">Camellia sinensis var. sinensis</name>
    <name type="common">China tea</name>
    <dbReference type="NCBI Taxonomy" id="542762"/>
    <lineage>
        <taxon>Eukaryota</taxon>
        <taxon>Viridiplantae</taxon>
        <taxon>Streptophyta</taxon>
        <taxon>Embryophyta</taxon>
        <taxon>Tracheophyta</taxon>
        <taxon>Spermatophyta</taxon>
        <taxon>Magnoliopsida</taxon>
        <taxon>eudicotyledons</taxon>
        <taxon>Gunneridae</taxon>
        <taxon>Pentapetalae</taxon>
        <taxon>asterids</taxon>
        <taxon>Ericales</taxon>
        <taxon>Theaceae</taxon>
        <taxon>Camellia</taxon>
    </lineage>
</organism>
<protein>
    <recommendedName>
        <fullName evidence="3">SGNH hydrolase-type esterase domain-containing protein</fullName>
    </recommendedName>
</protein>